<protein>
    <submittedName>
        <fullName evidence="6">Flagellar protein FliO/FliZ</fullName>
    </submittedName>
</protein>
<evidence type="ECO:0000313" key="6">
    <source>
        <dbReference type="EMBL" id="MDP9821698.1"/>
    </source>
</evidence>
<comment type="subcellular location">
    <subcellularLocation>
        <location evidence="1">Cell membrane</location>
    </subcellularLocation>
</comment>
<comment type="caution">
    <text evidence="6">The sequence shown here is derived from an EMBL/GenBank/DDBJ whole genome shotgun (WGS) entry which is preliminary data.</text>
</comment>
<dbReference type="EMBL" id="JAUSQM010000001">
    <property type="protein sequence ID" value="MDP9821698.1"/>
    <property type="molecule type" value="Genomic_DNA"/>
</dbReference>
<name>A0ABT9NMP9_9ACTN</name>
<evidence type="ECO:0000256" key="5">
    <source>
        <dbReference type="ARBA" id="ARBA00023136"/>
    </source>
</evidence>
<evidence type="ECO:0000256" key="4">
    <source>
        <dbReference type="ARBA" id="ARBA00022989"/>
    </source>
</evidence>
<evidence type="ECO:0000313" key="7">
    <source>
        <dbReference type="Proteomes" id="UP001240447"/>
    </source>
</evidence>
<evidence type="ECO:0000256" key="2">
    <source>
        <dbReference type="ARBA" id="ARBA00022475"/>
    </source>
</evidence>
<keyword evidence="6" id="KW-0966">Cell projection</keyword>
<reference evidence="6 7" key="1">
    <citation type="submission" date="2023-07" db="EMBL/GenBank/DDBJ databases">
        <title>Sequencing the genomes of 1000 actinobacteria strains.</title>
        <authorList>
            <person name="Klenk H.-P."/>
        </authorList>
    </citation>
    <scope>NUCLEOTIDE SEQUENCE [LARGE SCALE GENOMIC DNA]</scope>
    <source>
        <strain evidence="6 7">GD13</strain>
    </source>
</reference>
<dbReference type="InterPro" id="IPR022781">
    <property type="entry name" value="Flagellar_biosynth_FliO"/>
</dbReference>
<evidence type="ECO:0000256" key="1">
    <source>
        <dbReference type="ARBA" id="ARBA00004236"/>
    </source>
</evidence>
<keyword evidence="6" id="KW-0969">Cilium</keyword>
<dbReference type="RefSeq" id="WP_068120345.1">
    <property type="nucleotide sequence ID" value="NZ_JAUSQM010000001.1"/>
</dbReference>
<keyword evidence="3" id="KW-0812">Transmembrane</keyword>
<sequence>MWELALRLVVSLAAVVGLLLVLARITQRRMGGGQDDLVRILHRRPLSRTSAVAVVTVGERVLVLGTTEQQVSVLAELDPDEIATTLPAGVVGGPDAPVATGLSVVAPGKHRADVPIAVPTVPAGRGGVPPQPGGPLAGSLLSVQTWRQALTAATRARDAS</sequence>
<proteinExistence type="predicted"/>
<dbReference type="Proteomes" id="UP001240447">
    <property type="component" value="Unassembled WGS sequence"/>
</dbReference>
<gene>
    <name evidence="6" type="ORF">J2S59_001507</name>
</gene>
<dbReference type="Pfam" id="PF04347">
    <property type="entry name" value="FliO"/>
    <property type="match status" value="1"/>
</dbReference>
<keyword evidence="6" id="KW-0282">Flagellum</keyword>
<keyword evidence="4" id="KW-1133">Transmembrane helix</keyword>
<keyword evidence="5" id="KW-0472">Membrane</keyword>
<accession>A0ABT9NMP9</accession>
<evidence type="ECO:0000256" key="3">
    <source>
        <dbReference type="ARBA" id="ARBA00022692"/>
    </source>
</evidence>
<keyword evidence="7" id="KW-1185">Reference proteome</keyword>
<organism evidence="6 7">
    <name type="scientific">Nocardioides massiliensis</name>
    <dbReference type="NCBI Taxonomy" id="1325935"/>
    <lineage>
        <taxon>Bacteria</taxon>
        <taxon>Bacillati</taxon>
        <taxon>Actinomycetota</taxon>
        <taxon>Actinomycetes</taxon>
        <taxon>Propionibacteriales</taxon>
        <taxon>Nocardioidaceae</taxon>
        <taxon>Nocardioides</taxon>
    </lineage>
</organism>
<keyword evidence="2" id="KW-1003">Cell membrane</keyword>